<evidence type="ECO:0000256" key="5">
    <source>
        <dbReference type="ARBA" id="ARBA00022705"/>
    </source>
</evidence>
<dbReference type="InterPro" id="IPR006171">
    <property type="entry name" value="TOPRIM_dom"/>
</dbReference>
<dbReference type="Pfam" id="PF10410">
    <property type="entry name" value="DnaB_bind"/>
    <property type="match status" value="1"/>
</dbReference>
<dbReference type="Pfam" id="PF13662">
    <property type="entry name" value="Toprim_4"/>
    <property type="match status" value="1"/>
</dbReference>
<dbReference type="HAMAP" id="MF_00974">
    <property type="entry name" value="DNA_primase_DnaG"/>
    <property type="match status" value="1"/>
</dbReference>
<dbReference type="PROSITE" id="PS50880">
    <property type="entry name" value="TOPRIM"/>
    <property type="match status" value="1"/>
</dbReference>
<dbReference type="InterPro" id="IPR013264">
    <property type="entry name" value="DNAG_N"/>
</dbReference>
<dbReference type="Gene3D" id="3.90.980.10">
    <property type="entry name" value="DNA primase, catalytic core, N-terminal domain"/>
    <property type="match status" value="1"/>
</dbReference>
<evidence type="ECO:0000256" key="6">
    <source>
        <dbReference type="ARBA" id="ARBA00022723"/>
    </source>
</evidence>
<keyword evidence="4 12" id="KW-0548">Nucleotidyltransferase</keyword>
<reference evidence="17 18" key="1">
    <citation type="submission" date="2018-05" db="EMBL/GenBank/DDBJ databases">
        <title>Genetic diversity of glacier-inhabiting Cryobacterium bacteria in China and description of Cryobacterium mengkeensis sp. nov. and Arthrobacter glacialis sp. nov.</title>
        <authorList>
            <person name="Liu Q."/>
            <person name="Xin Y.-H."/>
        </authorList>
    </citation>
    <scope>NUCLEOTIDE SEQUENCE [LARGE SCALE GENOMIC DNA]</scope>
    <source>
        <strain evidence="17 18">LI2</strain>
    </source>
</reference>
<dbReference type="GO" id="GO:0008270">
    <property type="term" value="F:zinc ion binding"/>
    <property type="evidence" value="ECO:0007669"/>
    <property type="project" value="UniProtKB-UniRule"/>
</dbReference>
<dbReference type="InterPro" id="IPR050219">
    <property type="entry name" value="DnaG_primase"/>
</dbReference>
<organism evidence="17 18">
    <name type="scientific">Arthrobacter livingstonensis</name>
    <dbReference type="NCBI Taxonomy" id="670078"/>
    <lineage>
        <taxon>Bacteria</taxon>
        <taxon>Bacillati</taxon>
        <taxon>Actinomycetota</taxon>
        <taxon>Actinomycetes</taxon>
        <taxon>Micrococcales</taxon>
        <taxon>Micrococcaceae</taxon>
        <taxon>Arthrobacter</taxon>
    </lineage>
</organism>
<evidence type="ECO:0000256" key="9">
    <source>
        <dbReference type="ARBA" id="ARBA00022842"/>
    </source>
</evidence>
<accession>A0A2V5L3N4</accession>
<feature type="compositionally biased region" description="Low complexity" evidence="15">
    <location>
        <begin position="495"/>
        <end position="505"/>
    </location>
</feature>
<dbReference type="PIRSF" id="PIRSF002811">
    <property type="entry name" value="DnaG"/>
    <property type="match status" value="1"/>
</dbReference>
<dbReference type="GO" id="GO:0000428">
    <property type="term" value="C:DNA-directed RNA polymerase complex"/>
    <property type="evidence" value="ECO:0007669"/>
    <property type="project" value="UniProtKB-KW"/>
</dbReference>
<evidence type="ECO:0000256" key="14">
    <source>
        <dbReference type="PIRSR" id="PIRSR002811-1"/>
    </source>
</evidence>
<dbReference type="SUPFAM" id="SSF56731">
    <property type="entry name" value="DNA primase core"/>
    <property type="match status" value="1"/>
</dbReference>
<dbReference type="InterPro" id="IPR006295">
    <property type="entry name" value="DNA_primase_DnaG"/>
</dbReference>
<dbReference type="AlphaFoldDB" id="A0A2V5L3N4"/>
<evidence type="ECO:0000256" key="4">
    <source>
        <dbReference type="ARBA" id="ARBA00022695"/>
    </source>
</evidence>
<dbReference type="PANTHER" id="PTHR30313">
    <property type="entry name" value="DNA PRIMASE"/>
    <property type="match status" value="1"/>
</dbReference>
<protein>
    <recommendedName>
        <fullName evidence="12 13">DNA primase</fullName>
        <ecNumber evidence="12">2.7.7.101</ecNumber>
    </recommendedName>
</protein>
<dbReference type="Proteomes" id="UP000247832">
    <property type="component" value="Unassembled WGS sequence"/>
</dbReference>
<keyword evidence="11 12" id="KW-0804">Transcription</keyword>
<keyword evidence="6 12" id="KW-0479">Metal-binding</keyword>
<keyword evidence="5 12" id="KW-0235">DNA replication</keyword>
<dbReference type="Gene3D" id="3.40.1360.10">
    <property type="match status" value="1"/>
</dbReference>
<name>A0A2V5L3N4_9MICC</name>
<evidence type="ECO:0000256" key="10">
    <source>
        <dbReference type="ARBA" id="ARBA00023125"/>
    </source>
</evidence>
<keyword evidence="1 12" id="KW-0240">DNA-directed RNA polymerase</keyword>
<gene>
    <name evidence="12" type="primary">dnaG</name>
    <name evidence="17" type="ORF">CVV68_15590</name>
</gene>
<comment type="caution">
    <text evidence="17">The sequence shown here is derived from an EMBL/GenBank/DDBJ whole genome shotgun (WGS) entry which is preliminary data.</text>
</comment>
<keyword evidence="10 12" id="KW-0238">DNA-binding</keyword>
<dbReference type="GO" id="GO:0006269">
    <property type="term" value="P:DNA replication, synthesis of primer"/>
    <property type="evidence" value="ECO:0007669"/>
    <property type="project" value="UniProtKB-UniRule"/>
</dbReference>
<dbReference type="GO" id="GO:0003899">
    <property type="term" value="F:DNA-directed RNA polymerase activity"/>
    <property type="evidence" value="ECO:0007669"/>
    <property type="project" value="UniProtKB-UniRule"/>
</dbReference>
<dbReference type="FunFam" id="3.90.580.10:FF:000001">
    <property type="entry name" value="DNA primase"/>
    <property type="match status" value="1"/>
</dbReference>
<proteinExistence type="inferred from homology"/>
<evidence type="ECO:0000256" key="2">
    <source>
        <dbReference type="ARBA" id="ARBA00022515"/>
    </source>
</evidence>
<evidence type="ECO:0000256" key="12">
    <source>
        <dbReference type="HAMAP-Rule" id="MF_00974"/>
    </source>
</evidence>
<keyword evidence="18" id="KW-1185">Reference proteome</keyword>
<comment type="domain">
    <text evidence="12">Contains an N-terminal zinc-binding domain, a central core domain that contains the primase activity, and a C-terminal DnaB-binding domain.</text>
</comment>
<keyword evidence="2 12" id="KW-0639">Primosome</keyword>
<dbReference type="CDD" id="cd03364">
    <property type="entry name" value="TOPRIM_DnaG_primases"/>
    <property type="match status" value="1"/>
</dbReference>
<evidence type="ECO:0000313" key="18">
    <source>
        <dbReference type="Proteomes" id="UP000247832"/>
    </source>
</evidence>
<keyword evidence="9" id="KW-0460">Magnesium</keyword>
<dbReference type="InterPro" id="IPR034151">
    <property type="entry name" value="TOPRIM_DnaG_bac"/>
</dbReference>
<dbReference type="SUPFAM" id="SSF57783">
    <property type="entry name" value="Zinc beta-ribbon"/>
    <property type="match status" value="1"/>
</dbReference>
<dbReference type="GO" id="GO:1990077">
    <property type="term" value="C:primosome complex"/>
    <property type="evidence" value="ECO:0007669"/>
    <property type="project" value="UniProtKB-KW"/>
</dbReference>
<dbReference type="PANTHER" id="PTHR30313:SF2">
    <property type="entry name" value="DNA PRIMASE"/>
    <property type="match status" value="1"/>
</dbReference>
<dbReference type="Pfam" id="PF08275">
    <property type="entry name" value="DNAG_N"/>
    <property type="match status" value="1"/>
</dbReference>
<dbReference type="InterPro" id="IPR019475">
    <property type="entry name" value="DNA_primase_DnaB-bd"/>
</dbReference>
<dbReference type="InterPro" id="IPR013173">
    <property type="entry name" value="DNA_primase_DnaG_DnaB-bd_dom"/>
</dbReference>
<keyword evidence="8 12" id="KW-0862">Zinc</keyword>
<feature type="zinc finger region" description="CHC2-type" evidence="12 14">
    <location>
        <begin position="41"/>
        <end position="65"/>
    </location>
</feature>
<comment type="cofactor">
    <cofactor evidence="12 13 14">
        <name>Zn(2+)</name>
        <dbReference type="ChEBI" id="CHEBI:29105"/>
    </cofactor>
    <text evidence="12 13 14">Binds 1 zinc ion per monomer.</text>
</comment>
<dbReference type="SMART" id="SM00400">
    <property type="entry name" value="ZnF_CHCC"/>
    <property type="match status" value="1"/>
</dbReference>
<dbReference type="GO" id="GO:0005737">
    <property type="term" value="C:cytoplasm"/>
    <property type="evidence" value="ECO:0007669"/>
    <property type="project" value="TreeGrafter"/>
</dbReference>
<evidence type="ECO:0000256" key="7">
    <source>
        <dbReference type="ARBA" id="ARBA00022771"/>
    </source>
</evidence>
<sequence length="686" mass="74603">MAGLIKREDIDEVRTRTDLKEVVDAYVTLKSAGIGSFKGLCPFHDERSPSFHVRPQMGYFHCFGCQESGDVISFIQKMDHIPFSEAVEKLAGRIGFELHYEDGGTGPRREEIGRRQRLLDAHKIAGEFFRAQLLTPAAASGRAFLQERGFERSAADRFGVGFAPQGWDALLKHLTGNGFTQEELKLTGMFSERSAAGGQNRIYDRFRGRLMWPIRDIAGDTVGFGARKLFDDDQGPKYLNTPETQLYKKSQVLYGIDLAKRNIASKRQLVVVEGYTDVMACHLAGVDTAVATCGTAFGADHIKVARRLLSDDGTGGEVVFTFDGDAAGQKAALKAFDEDQRFVAQTFVAVEPSGADPCELRQRRGDEAVHSLIRSRRPLFEFAIRSTLAKFDLSTVEGRVNGLRASAPVVAAIRDGSTRMGYSQELAGWLGIADPDEVLRAVKGAEKRAHSAPAQHGSAPGTRQAGSQPAPARTSYDAGPGASQRHGGNGAPSRGAGPQGPFAFGGQALGGGAGVVLVEGPADQPAQQRVPRPDPRDPQARMEREALEVVLQHPGLLTAGNWQHFAATEFQVAAYRAIHSGIAAAGESLAASSQWLEAVRANVPEELGNLVAELAMSPLPTKADESLERYCRAMLRRLFEGQITRLKQERLGALQRMDPAVDPEGYRLLQRELMELEMARRALRGD</sequence>
<comment type="similarity">
    <text evidence="12 13">Belongs to the DnaG primase family.</text>
</comment>
<dbReference type="NCBIfam" id="TIGR01391">
    <property type="entry name" value="dnaG"/>
    <property type="match status" value="1"/>
</dbReference>
<dbReference type="EC" id="2.7.7.101" evidence="12"/>
<dbReference type="GO" id="GO:0003677">
    <property type="term" value="F:DNA binding"/>
    <property type="evidence" value="ECO:0007669"/>
    <property type="project" value="UniProtKB-KW"/>
</dbReference>
<dbReference type="InterPro" id="IPR030846">
    <property type="entry name" value="DnaG_bac"/>
</dbReference>
<comment type="function">
    <text evidence="12 13">RNA polymerase that catalyzes the synthesis of short RNA molecules used as primers for DNA polymerase during DNA replication.</text>
</comment>
<comment type="subunit">
    <text evidence="12">Monomer. Interacts with DnaB.</text>
</comment>
<dbReference type="RefSeq" id="WP_110501928.1">
    <property type="nucleotide sequence ID" value="NZ_QJVD01000018.1"/>
</dbReference>
<evidence type="ECO:0000256" key="8">
    <source>
        <dbReference type="ARBA" id="ARBA00022833"/>
    </source>
</evidence>
<dbReference type="Pfam" id="PF08278">
    <property type="entry name" value="DnaG_DnaB_bind"/>
    <property type="match status" value="1"/>
</dbReference>
<dbReference type="InterPro" id="IPR037068">
    <property type="entry name" value="DNA_primase_core_N_sf"/>
</dbReference>
<evidence type="ECO:0000256" key="1">
    <source>
        <dbReference type="ARBA" id="ARBA00022478"/>
    </source>
</evidence>
<feature type="domain" description="Toprim" evidence="16">
    <location>
        <begin position="267"/>
        <end position="352"/>
    </location>
</feature>
<feature type="region of interest" description="Disordered" evidence="15">
    <location>
        <begin position="445"/>
        <end position="505"/>
    </location>
</feature>
<keyword evidence="7 12" id="KW-0863">Zinc-finger</keyword>
<keyword evidence="3 12" id="KW-0808">Transferase</keyword>
<evidence type="ECO:0000256" key="3">
    <source>
        <dbReference type="ARBA" id="ARBA00022679"/>
    </source>
</evidence>
<dbReference type="Gene3D" id="3.90.580.10">
    <property type="entry name" value="Zinc finger, CHC2-type domain"/>
    <property type="match status" value="1"/>
</dbReference>
<dbReference type="Pfam" id="PF01807">
    <property type="entry name" value="Zn_ribbon_DnaG"/>
    <property type="match status" value="1"/>
</dbReference>
<comment type="catalytic activity">
    <reaction evidence="12">
        <text>ssDNA + n NTP = ssDNA/pppN(pN)n-1 hybrid + (n-1) diphosphate.</text>
        <dbReference type="EC" id="2.7.7.101"/>
    </reaction>
</comment>
<dbReference type="EMBL" id="QJVD01000018">
    <property type="protein sequence ID" value="PYI66021.1"/>
    <property type="molecule type" value="Genomic_DNA"/>
</dbReference>
<evidence type="ECO:0000313" key="17">
    <source>
        <dbReference type="EMBL" id="PYI66021.1"/>
    </source>
</evidence>
<dbReference type="OrthoDB" id="9803773at2"/>
<dbReference type="InterPro" id="IPR036977">
    <property type="entry name" value="DNA_primase_Znf_CHC2"/>
</dbReference>
<evidence type="ECO:0000256" key="13">
    <source>
        <dbReference type="PIRNR" id="PIRNR002811"/>
    </source>
</evidence>
<dbReference type="FunFam" id="3.90.980.10:FF:000001">
    <property type="entry name" value="DNA primase"/>
    <property type="match status" value="1"/>
</dbReference>
<evidence type="ECO:0000256" key="11">
    <source>
        <dbReference type="ARBA" id="ARBA00023163"/>
    </source>
</evidence>
<dbReference type="InterPro" id="IPR002694">
    <property type="entry name" value="Znf_CHC2"/>
</dbReference>
<evidence type="ECO:0000256" key="15">
    <source>
        <dbReference type="SAM" id="MobiDB-lite"/>
    </source>
</evidence>
<dbReference type="SMART" id="SM00493">
    <property type="entry name" value="TOPRIM"/>
    <property type="match status" value="1"/>
</dbReference>
<evidence type="ECO:0000259" key="16">
    <source>
        <dbReference type="PROSITE" id="PS50880"/>
    </source>
</evidence>